<dbReference type="Gene3D" id="1.10.167.10">
    <property type="entry name" value="Regulator of G-protein Signalling 4, domain 2"/>
    <property type="match status" value="1"/>
</dbReference>
<dbReference type="Proteomes" id="UP000193719">
    <property type="component" value="Unassembled WGS sequence"/>
</dbReference>
<evidence type="ECO:0000259" key="1">
    <source>
        <dbReference type="PROSITE" id="PS50132"/>
    </source>
</evidence>
<dbReference type="PANTHER" id="PTHR10845:SF192">
    <property type="entry name" value="DOUBLE HIT, ISOFORM B"/>
    <property type="match status" value="1"/>
</dbReference>
<dbReference type="InterPro" id="IPR036305">
    <property type="entry name" value="RGS_sf"/>
</dbReference>
<reference evidence="2 3" key="2">
    <citation type="submission" date="2016-08" db="EMBL/GenBank/DDBJ databases">
        <title>Pervasive Adenine N6-methylation of Active Genes in Fungi.</title>
        <authorList>
            <consortium name="DOE Joint Genome Institute"/>
            <person name="Mondo S.J."/>
            <person name="Dannebaum R.O."/>
            <person name="Kuo R.C."/>
            <person name="Labutti K."/>
            <person name="Haridas S."/>
            <person name="Kuo A."/>
            <person name="Salamov A."/>
            <person name="Ahrendt S.R."/>
            <person name="Lipzen A."/>
            <person name="Sullivan W."/>
            <person name="Andreopoulos W.B."/>
            <person name="Clum A."/>
            <person name="Lindquist E."/>
            <person name="Daum C."/>
            <person name="Ramamoorthy G.K."/>
            <person name="Gryganskyi A."/>
            <person name="Culley D."/>
            <person name="Magnuson J.K."/>
            <person name="James T.Y."/>
            <person name="O'Malley M.A."/>
            <person name="Stajich J.E."/>
            <person name="Spatafora J.W."/>
            <person name="Visel A."/>
            <person name="Grigoriev I.V."/>
        </authorList>
    </citation>
    <scope>NUCLEOTIDE SEQUENCE [LARGE SCALE GENOMIC DNA]</scope>
    <source>
        <strain evidence="3">finn</strain>
    </source>
</reference>
<dbReference type="PROSITE" id="PS50132">
    <property type="entry name" value="RGS"/>
    <property type="match status" value="1"/>
</dbReference>
<dbReference type="OrthoDB" id="196547at2759"/>
<dbReference type="STRING" id="1754191.A0A1Y1UYI2"/>
<dbReference type="AlphaFoldDB" id="A0A1Y1UYI2"/>
<organism evidence="2 3">
    <name type="scientific">Piromyces finnis</name>
    <dbReference type="NCBI Taxonomy" id="1754191"/>
    <lineage>
        <taxon>Eukaryota</taxon>
        <taxon>Fungi</taxon>
        <taxon>Fungi incertae sedis</taxon>
        <taxon>Chytridiomycota</taxon>
        <taxon>Chytridiomycota incertae sedis</taxon>
        <taxon>Neocallimastigomycetes</taxon>
        <taxon>Neocallimastigales</taxon>
        <taxon>Neocallimastigaceae</taxon>
        <taxon>Piromyces</taxon>
    </lineage>
</organism>
<feature type="domain" description="RGS" evidence="1">
    <location>
        <begin position="7"/>
        <end position="167"/>
    </location>
</feature>
<dbReference type="SUPFAM" id="SSF48097">
    <property type="entry name" value="Regulator of G-protein signaling, RGS"/>
    <property type="match status" value="1"/>
</dbReference>
<dbReference type="EMBL" id="MCFH01000053">
    <property type="protein sequence ID" value="ORX43445.1"/>
    <property type="molecule type" value="Genomic_DNA"/>
</dbReference>
<dbReference type="InterPro" id="IPR016137">
    <property type="entry name" value="RGS"/>
</dbReference>
<accession>A0A1Y1UYI2</accession>
<dbReference type="InterPro" id="IPR044926">
    <property type="entry name" value="RGS_subdomain_2"/>
</dbReference>
<evidence type="ECO:0000313" key="2">
    <source>
        <dbReference type="EMBL" id="ORX43445.1"/>
    </source>
</evidence>
<keyword evidence="3" id="KW-1185">Reference proteome</keyword>
<dbReference type="PANTHER" id="PTHR10845">
    <property type="entry name" value="REGULATOR OF G PROTEIN SIGNALING"/>
    <property type="match status" value="1"/>
</dbReference>
<evidence type="ECO:0000313" key="3">
    <source>
        <dbReference type="Proteomes" id="UP000193719"/>
    </source>
</evidence>
<gene>
    <name evidence="2" type="ORF">BCR36DRAFT_303847</name>
</gene>
<reference evidence="2 3" key="1">
    <citation type="submission" date="2016-08" db="EMBL/GenBank/DDBJ databases">
        <title>Genomes of anaerobic fungi encode conserved fungal cellulosomes for biomass hydrolysis.</title>
        <authorList>
            <consortium name="DOE Joint Genome Institute"/>
            <person name="Haitjema C.H."/>
            <person name="Gilmore S.P."/>
            <person name="Henske J.K."/>
            <person name="Solomon K.V."/>
            <person name="De Groot R."/>
            <person name="Kuo A."/>
            <person name="Mondo S.J."/>
            <person name="Salamov A.A."/>
            <person name="Labutti K."/>
            <person name="Zhao Z."/>
            <person name="Chiniquy J."/>
            <person name="Barry K."/>
            <person name="Brewer H.M."/>
            <person name="Purvine S.O."/>
            <person name="Wright A.T."/>
            <person name="Boxma B."/>
            <person name="Van Alen T."/>
            <person name="Hackstein J.H."/>
            <person name="Baker S.E."/>
            <person name="Grigoriev I.V."/>
            <person name="O'Malley M.A."/>
        </authorList>
    </citation>
    <scope>NUCLEOTIDE SEQUENCE [LARGE SCALE GENOMIC DNA]</scope>
    <source>
        <strain evidence="3">finn</strain>
    </source>
</reference>
<protein>
    <recommendedName>
        <fullName evidence="1">RGS domain-containing protein</fullName>
    </recommendedName>
</protein>
<feature type="non-terminal residue" evidence="2">
    <location>
        <position position="1"/>
    </location>
</feature>
<sequence length="176" mass="20774">PMNSIQYFYKVLSTPSLVNELRDIAIKEFSVENVLFWENYQILKKMVYRYQMESKKAKDLGNEDLISEYDFEGYYQQIQGYSIPSIDDFSYDANMPVPKEIMPYYTSFYHMFIDYNGPAVVNITNRTIKNIFNEICTFPTVGIYDSAVDEVVELMYYSLYPILLKQNEKHIANTIN</sequence>
<name>A0A1Y1UYI2_9FUNG</name>
<comment type="caution">
    <text evidence="2">The sequence shown here is derived from an EMBL/GenBank/DDBJ whole genome shotgun (WGS) entry which is preliminary data.</text>
</comment>
<proteinExistence type="predicted"/>